<accession>A0A3A1NA87</accession>
<keyword evidence="3" id="KW-1185">Reference proteome</keyword>
<evidence type="ECO:0000256" key="1">
    <source>
        <dbReference type="SAM" id="SignalP"/>
    </source>
</evidence>
<protein>
    <recommendedName>
        <fullName evidence="4">DUF1080 domain-containing protein</fullName>
    </recommendedName>
</protein>
<gene>
    <name evidence="2" type="ORF">D2V08_06020</name>
</gene>
<evidence type="ECO:0000313" key="2">
    <source>
        <dbReference type="EMBL" id="RIV34922.1"/>
    </source>
</evidence>
<evidence type="ECO:0008006" key="4">
    <source>
        <dbReference type="Google" id="ProtNLM"/>
    </source>
</evidence>
<organism evidence="2 3">
    <name type="scientific">Flagellimonas lutimaris</name>
    <dbReference type="NCBI Taxonomy" id="475082"/>
    <lineage>
        <taxon>Bacteria</taxon>
        <taxon>Pseudomonadati</taxon>
        <taxon>Bacteroidota</taxon>
        <taxon>Flavobacteriia</taxon>
        <taxon>Flavobacteriales</taxon>
        <taxon>Flavobacteriaceae</taxon>
        <taxon>Flagellimonas</taxon>
    </lineage>
</organism>
<dbReference type="EMBL" id="QXFH01000070">
    <property type="protein sequence ID" value="RIV34922.1"/>
    <property type="molecule type" value="Genomic_DNA"/>
</dbReference>
<dbReference type="RefSeq" id="WP_119607154.1">
    <property type="nucleotide sequence ID" value="NZ_QXFH01000070.1"/>
</dbReference>
<comment type="caution">
    <text evidence="2">The sequence shown here is derived from an EMBL/GenBank/DDBJ whole genome shotgun (WGS) entry which is preliminary data.</text>
</comment>
<dbReference type="OrthoDB" id="1447546at2"/>
<proteinExistence type="predicted"/>
<dbReference type="Proteomes" id="UP000266067">
    <property type="component" value="Unassembled WGS sequence"/>
</dbReference>
<keyword evidence="1" id="KW-0732">Signal</keyword>
<feature type="chain" id="PRO_5017229912" description="DUF1080 domain-containing protein" evidence="1">
    <location>
        <begin position="22"/>
        <end position="521"/>
    </location>
</feature>
<feature type="signal peptide" evidence="1">
    <location>
        <begin position="1"/>
        <end position="21"/>
    </location>
</feature>
<name>A0A3A1NA87_9FLAO</name>
<reference evidence="2 3" key="1">
    <citation type="submission" date="2018-08" db="EMBL/GenBank/DDBJ databases">
        <title>Proposal of Muricauda 72 sp.nov. and Muricauda NH166 sp.nov., isolated from seawater.</title>
        <authorList>
            <person name="Cheng H."/>
            <person name="Wu Y.-H."/>
            <person name="Guo L.-L."/>
            <person name="Xu X.-W."/>
        </authorList>
    </citation>
    <scope>NUCLEOTIDE SEQUENCE [LARGE SCALE GENOMIC DNA]</scope>
    <source>
        <strain evidence="2 3">KCTC 22173</strain>
    </source>
</reference>
<sequence length="521" mass="58540">MKRLQVILLGLLLLGSLEGLAKSAESDLEMEEGFRNSSEDIPIQPLKDDAERIPHLSDIASLNGTWVRIDGNNKKANGMVIQIKDSQGIIINAVNTRLKAGDIKWKNIVSTGTNTFKHQELGSNYKYYDGTMELSAKDKLTVMVGASGRGNAQIWQRNSKNLKNRSLKDSELSENKNSIVNGNQKPIAAIGPNGEELFIYTNNTYKANEKVPEELTRRLFTYLQDGHIITDIEFVPQGSGWAIATNRQVMARNIGGQFLTKASETYGANGYIVDLEFKPMNWNRERAFVFMDQNGIITDNTSKKKINFDRNEVIRVESSNRKKIEATKIKYTVSCDWLVVYEAHDMGVDGNALELYGRANLSVWFKDPGETPITVRLEKNVDFSGANGTFKGEIFSIEENSLVKLRTGEGTALPEGKVEITIDLNDFGGISLEEFENNTWLNLVFFFVEKDLGNTFMDLFPRTERKVYLSEADIEPVKSLSTLFENEAGGGQSTIRNNMVRMRYKSDEIGVSFSLVREIIE</sequence>
<dbReference type="AlphaFoldDB" id="A0A3A1NA87"/>
<evidence type="ECO:0000313" key="3">
    <source>
        <dbReference type="Proteomes" id="UP000266067"/>
    </source>
</evidence>